<evidence type="ECO:0000256" key="2">
    <source>
        <dbReference type="SAM" id="SignalP"/>
    </source>
</evidence>
<dbReference type="RefSeq" id="WP_255930035.1">
    <property type="nucleotide sequence ID" value="NZ_JANFNH010000025.1"/>
</dbReference>
<keyword evidence="2" id="KW-0732">Signal</keyword>
<dbReference type="PROSITE" id="PS51257">
    <property type="entry name" value="PROKAR_LIPOPROTEIN"/>
    <property type="match status" value="1"/>
</dbReference>
<gene>
    <name evidence="3" type="ORF">NON19_20150</name>
</gene>
<reference evidence="3 4" key="1">
    <citation type="submission" date="2022-06" db="EMBL/GenBank/DDBJ databases">
        <title>Draft genome sequence of type strain Streptomyces rubrisoli DSM 42083.</title>
        <authorList>
            <person name="Duangmal K."/>
            <person name="Klaysubun C."/>
        </authorList>
    </citation>
    <scope>NUCLEOTIDE SEQUENCE [LARGE SCALE GENOMIC DNA]</scope>
    <source>
        <strain evidence="3 4">DSM 42083</strain>
    </source>
</reference>
<sequence length="201" mass="20776">MTAAHRRFAATAVVSLVLVTAVGCGGGRAASTSPGPTAATGLPSSQPLPSGKAGSPPVPLPAPSGVDRQDPTAVSKAVITVQWTVDTTIDASQYQAELRSGPFLAPDYLAGLKSIPPVAAPGAQWSQWAQHRAYTTVTARAEHDDQPADSATLARRQWGIIVTPHGRDGWTGSPTTATVFVTMTRADTRSPWLVSAVNVSS</sequence>
<keyword evidence="4" id="KW-1185">Reference proteome</keyword>
<proteinExistence type="predicted"/>
<name>A0ABT1PFY4_9ACTN</name>
<evidence type="ECO:0000256" key="1">
    <source>
        <dbReference type="SAM" id="MobiDB-lite"/>
    </source>
</evidence>
<feature type="chain" id="PRO_5046428244" evidence="2">
    <location>
        <begin position="30"/>
        <end position="201"/>
    </location>
</feature>
<organism evidence="3 4">
    <name type="scientific">Streptantibioticus rubrisoli</name>
    <dbReference type="NCBI Taxonomy" id="1387313"/>
    <lineage>
        <taxon>Bacteria</taxon>
        <taxon>Bacillati</taxon>
        <taxon>Actinomycetota</taxon>
        <taxon>Actinomycetes</taxon>
        <taxon>Kitasatosporales</taxon>
        <taxon>Streptomycetaceae</taxon>
        <taxon>Streptantibioticus</taxon>
    </lineage>
</organism>
<dbReference type="EMBL" id="JANFNH010000025">
    <property type="protein sequence ID" value="MCQ4044274.1"/>
    <property type="molecule type" value="Genomic_DNA"/>
</dbReference>
<comment type="caution">
    <text evidence="3">The sequence shown here is derived from an EMBL/GenBank/DDBJ whole genome shotgun (WGS) entry which is preliminary data.</text>
</comment>
<accession>A0ABT1PFY4</accession>
<feature type="signal peptide" evidence="2">
    <location>
        <begin position="1"/>
        <end position="29"/>
    </location>
</feature>
<feature type="compositionally biased region" description="Low complexity" evidence="1">
    <location>
        <begin position="29"/>
        <end position="41"/>
    </location>
</feature>
<dbReference type="Proteomes" id="UP001206206">
    <property type="component" value="Unassembled WGS sequence"/>
</dbReference>
<protein>
    <submittedName>
        <fullName evidence="3">Uncharacterized protein</fullName>
    </submittedName>
</protein>
<evidence type="ECO:0000313" key="4">
    <source>
        <dbReference type="Proteomes" id="UP001206206"/>
    </source>
</evidence>
<feature type="region of interest" description="Disordered" evidence="1">
    <location>
        <begin position="28"/>
        <end position="71"/>
    </location>
</feature>
<evidence type="ECO:0000313" key="3">
    <source>
        <dbReference type="EMBL" id="MCQ4044274.1"/>
    </source>
</evidence>